<dbReference type="GO" id="GO:0019646">
    <property type="term" value="P:aerobic electron transport chain"/>
    <property type="evidence" value="ECO:0007669"/>
    <property type="project" value="TreeGrafter"/>
</dbReference>
<evidence type="ECO:0000256" key="2">
    <source>
        <dbReference type="ARBA" id="ARBA00008079"/>
    </source>
</evidence>
<reference evidence="8 9" key="1">
    <citation type="submission" date="2015-01" db="EMBL/GenBank/DDBJ databases">
        <title>Genome sequencing of Jeotgalibacillus soli.</title>
        <authorList>
            <person name="Goh K.M."/>
            <person name="Chan K.-G."/>
            <person name="Yaakop A.S."/>
            <person name="Ee R."/>
            <person name="Gan H.M."/>
            <person name="Chan C.S."/>
        </authorList>
    </citation>
    <scope>NUCLEOTIDE SEQUENCE [LARGE SCALE GENOMIC DNA]</scope>
    <source>
        <strain evidence="8 9">P9</strain>
    </source>
</reference>
<keyword evidence="9" id="KW-1185">Reference proteome</keyword>
<dbReference type="GO" id="GO:0009486">
    <property type="term" value="F:cytochrome bo3 ubiquinol oxidase activity"/>
    <property type="evidence" value="ECO:0007669"/>
    <property type="project" value="TreeGrafter"/>
</dbReference>
<dbReference type="InterPro" id="IPR014257">
    <property type="entry name" value="Cyt_c_oxidase_su4_bacillaceae"/>
</dbReference>
<evidence type="ECO:0000256" key="1">
    <source>
        <dbReference type="ARBA" id="ARBA00004651"/>
    </source>
</evidence>
<keyword evidence="6 7" id="KW-0472">Membrane</keyword>
<dbReference type="NCBIfam" id="TIGR02908">
    <property type="entry name" value="CoxD_Bacillus"/>
    <property type="match status" value="1"/>
</dbReference>
<dbReference type="Pfam" id="PF03626">
    <property type="entry name" value="COX4_pro"/>
    <property type="match status" value="1"/>
</dbReference>
<protein>
    <submittedName>
        <fullName evidence="8">Cytochrome B6</fullName>
        <ecNumber evidence="8">1.9.3.1</ecNumber>
    </submittedName>
</protein>
<dbReference type="PATRIC" id="fig|889306.3.peg.2318"/>
<evidence type="ECO:0000256" key="6">
    <source>
        <dbReference type="ARBA" id="ARBA00023136"/>
    </source>
</evidence>
<accession>A0A0C2R3B9</accession>
<keyword evidence="3" id="KW-1003">Cell membrane</keyword>
<comment type="caution">
    <text evidence="8">The sequence shown here is derived from an EMBL/GenBank/DDBJ whole genome shotgun (WGS) entry which is preliminary data.</text>
</comment>
<dbReference type="InterPro" id="IPR050968">
    <property type="entry name" value="Cytochrome_c_oxidase_bac_sub4"/>
</dbReference>
<name>A0A0C2R3B9_9BACL</name>
<dbReference type="EMBL" id="JXRP01000018">
    <property type="protein sequence ID" value="KIL44760.1"/>
    <property type="molecule type" value="Genomic_DNA"/>
</dbReference>
<proteinExistence type="inferred from homology"/>
<evidence type="ECO:0000256" key="7">
    <source>
        <dbReference type="SAM" id="Phobius"/>
    </source>
</evidence>
<dbReference type="GO" id="GO:0015990">
    <property type="term" value="P:electron transport coupled proton transport"/>
    <property type="evidence" value="ECO:0007669"/>
    <property type="project" value="TreeGrafter"/>
</dbReference>
<dbReference type="GO" id="GO:0009319">
    <property type="term" value="C:cytochrome o ubiquinol oxidase complex"/>
    <property type="evidence" value="ECO:0007669"/>
    <property type="project" value="TreeGrafter"/>
</dbReference>
<dbReference type="GO" id="GO:0005886">
    <property type="term" value="C:plasma membrane"/>
    <property type="evidence" value="ECO:0007669"/>
    <property type="project" value="UniProtKB-SubCell"/>
</dbReference>
<dbReference type="OrthoDB" id="2989516at2"/>
<keyword evidence="5 7" id="KW-1133">Transmembrane helix</keyword>
<keyword evidence="8" id="KW-0560">Oxidoreductase</keyword>
<sequence length="111" mass="12679">MATTTGSTSANPKVNYKYRRNKARQEMRAHVTSFAMMIFLTLIAFIMVMSGFDKYYVFPVLLLLAGIQVVLQLYYFMHMSHKGHGAVALFLYSGALVALIVIITFMTIVWW</sequence>
<dbReference type="Proteomes" id="UP000031938">
    <property type="component" value="Unassembled WGS sequence"/>
</dbReference>
<dbReference type="InterPro" id="IPR005171">
    <property type="entry name" value="Cyt_c_oxidase_su4_prok"/>
</dbReference>
<feature type="transmembrane region" description="Helical" evidence="7">
    <location>
        <begin position="29"/>
        <end position="49"/>
    </location>
</feature>
<comment type="similarity">
    <text evidence="2">Belongs to the cytochrome c oxidase bacterial subunit 4 family.</text>
</comment>
<organism evidence="8 9">
    <name type="scientific">Jeotgalibacillus soli</name>
    <dbReference type="NCBI Taxonomy" id="889306"/>
    <lineage>
        <taxon>Bacteria</taxon>
        <taxon>Bacillati</taxon>
        <taxon>Bacillota</taxon>
        <taxon>Bacilli</taxon>
        <taxon>Bacillales</taxon>
        <taxon>Caryophanaceae</taxon>
        <taxon>Jeotgalibacillus</taxon>
    </lineage>
</organism>
<feature type="transmembrane region" description="Helical" evidence="7">
    <location>
        <begin position="55"/>
        <end position="77"/>
    </location>
</feature>
<evidence type="ECO:0000313" key="9">
    <source>
        <dbReference type="Proteomes" id="UP000031938"/>
    </source>
</evidence>
<comment type="subcellular location">
    <subcellularLocation>
        <location evidence="1">Cell membrane</location>
        <topology evidence="1">Multi-pass membrane protein</topology>
    </subcellularLocation>
</comment>
<feature type="transmembrane region" description="Helical" evidence="7">
    <location>
        <begin position="89"/>
        <end position="110"/>
    </location>
</feature>
<dbReference type="EC" id="1.9.3.1" evidence="8"/>
<evidence type="ECO:0000256" key="5">
    <source>
        <dbReference type="ARBA" id="ARBA00022989"/>
    </source>
</evidence>
<gene>
    <name evidence="8" type="ORF">KP78_23040</name>
</gene>
<dbReference type="STRING" id="889306.KP78_23040"/>
<dbReference type="PANTHER" id="PTHR36835:SF1">
    <property type="entry name" value="CYTOCHROME BO(3) UBIQUINOL OXIDASE SUBUNIT 4"/>
    <property type="match status" value="1"/>
</dbReference>
<evidence type="ECO:0000256" key="4">
    <source>
        <dbReference type="ARBA" id="ARBA00022692"/>
    </source>
</evidence>
<keyword evidence="4 7" id="KW-0812">Transmembrane</keyword>
<evidence type="ECO:0000256" key="3">
    <source>
        <dbReference type="ARBA" id="ARBA00022475"/>
    </source>
</evidence>
<dbReference type="AlphaFoldDB" id="A0A0C2R3B9"/>
<dbReference type="RefSeq" id="WP_041088832.1">
    <property type="nucleotide sequence ID" value="NZ_JXRP01000018.1"/>
</dbReference>
<evidence type="ECO:0000313" key="8">
    <source>
        <dbReference type="EMBL" id="KIL44760.1"/>
    </source>
</evidence>
<dbReference type="GO" id="GO:0015078">
    <property type="term" value="F:proton transmembrane transporter activity"/>
    <property type="evidence" value="ECO:0007669"/>
    <property type="project" value="TreeGrafter"/>
</dbReference>
<dbReference type="PANTHER" id="PTHR36835">
    <property type="entry name" value="CYTOCHROME BO(3) UBIQUINOL OXIDASE SUBUNIT 4"/>
    <property type="match status" value="1"/>
</dbReference>